<keyword evidence="3" id="KW-1185">Reference proteome</keyword>
<evidence type="ECO:0000313" key="3">
    <source>
        <dbReference type="Proteomes" id="UP000234275"/>
    </source>
</evidence>
<gene>
    <name evidence="2" type="ORF">P170DRAFT_473365</name>
</gene>
<comment type="caution">
    <text evidence="2">The sequence shown here is derived from an EMBL/GenBank/DDBJ whole genome shotgun (WGS) entry which is preliminary data.</text>
</comment>
<dbReference type="GeneID" id="36560729"/>
<dbReference type="Proteomes" id="UP000234275">
    <property type="component" value="Unassembled WGS sequence"/>
</dbReference>
<sequence>MTGKDIMNNLQTKFQSFFRKGGQKPGKLSDTDSEVTLFPLSEPQPKPPQTIDTTQCITCRNSAPVPYNGDQCFGSCCRG</sequence>
<dbReference type="VEuPathDB" id="FungiDB:P170DRAFT_473365"/>
<organism evidence="2 3">
    <name type="scientific">Aspergillus steynii IBT 23096</name>
    <dbReference type="NCBI Taxonomy" id="1392250"/>
    <lineage>
        <taxon>Eukaryota</taxon>
        <taxon>Fungi</taxon>
        <taxon>Dikarya</taxon>
        <taxon>Ascomycota</taxon>
        <taxon>Pezizomycotina</taxon>
        <taxon>Eurotiomycetes</taxon>
        <taxon>Eurotiomycetidae</taxon>
        <taxon>Eurotiales</taxon>
        <taxon>Aspergillaceae</taxon>
        <taxon>Aspergillus</taxon>
        <taxon>Aspergillus subgen. Circumdati</taxon>
    </lineage>
</organism>
<evidence type="ECO:0000256" key="1">
    <source>
        <dbReference type="SAM" id="MobiDB-lite"/>
    </source>
</evidence>
<evidence type="ECO:0000313" key="2">
    <source>
        <dbReference type="EMBL" id="PLB53504.1"/>
    </source>
</evidence>
<feature type="region of interest" description="Disordered" evidence="1">
    <location>
        <begin position="18"/>
        <end position="51"/>
    </location>
</feature>
<dbReference type="AlphaFoldDB" id="A0A2I2GKV0"/>
<reference evidence="2 3" key="1">
    <citation type="submission" date="2016-12" db="EMBL/GenBank/DDBJ databases">
        <title>The genomes of Aspergillus section Nigri reveals drivers in fungal speciation.</title>
        <authorList>
            <consortium name="DOE Joint Genome Institute"/>
            <person name="Vesth T.C."/>
            <person name="Nybo J."/>
            <person name="Theobald S."/>
            <person name="Brandl J."/>
            <person name="Frisvad J.C."/>
            <person name="Nielsen K.F."/>
            <person name="Lyhne E.K."/>
            <person name="Kogle M.E."/>
            <person name="Kuo A."/>
            <person name="Riley R."/>
            <person name="Clum A."/>
            <person name="Nolan M."/>
            <person name="Lipzen A."/>
            <person name="Salamov A."/>
            <person name="Henrissat B."/>
            <person name="Wiebenga A."/>
            <person name="De Vries R.P."/>
            <person name="Grigoriev I.V."/>
            <person name="Mortensen U.H."/>
            <person name="Andersen M.R."/>
            <person name="Baker S.E."/>
        </authorList>
    </citation>
    <scope>NUCLEOTIDE SEQUENCE [LARGE SCALE GENOMIC DNA]</scope>
    <source>
        <strain evidence="2 3">IBT 23096</strain>
    </source>
</reference>
<accession>A0A2I2GKV0</accession>
<dbReference type="OrthoDB" id="4504060at2759"/>
<dbReference type="EMBL" id="MSFO01000002">
    <property type="protein sequence ID" value="PLB53504.1"/>
    <property type="molecule type" value="Genomic_DNA"/>
</dbReference>
<dbReference type="RefSeq" id="XP_024708806.1">
    <property type="nucleotide sequence ID" value="XM_024853031.1"/>
</dbReference>
<proteinExistence type="predicted"/>
<name>A0A2I2GKV0_9EURO</name>
<protein>
    <submittedName>
        <fullName evidence="2">Uncharacterized protein</fullName>
    </submittedName>
</protein>